<keyword evidence="3" id="KW-1185">Reference proteome</keyword>
<evidence type="ECO:0000259" key="1">
    <source>
        <dbReference type="Pfam" id="PF00144"/>
    </source>
</evidence>
<proteinExistence type="predicted"/>
<dbReference type="OrthoDB" id="262125at2"/>
<gene>
    <name evidence="2" type="ORF">E1288_21335</name>
</gene>
<dbReference type="PANTHER" id="PTHR46825">
    <property type="entry name" value="D-ALANYL-D-ALANINE-CARBOXYPEPTIDASE/ENDOPEPTIDASE AMPH"/>
    <property type="match status" value="1"/>
</dbReference>
<dbReference type="InterPro" id="IPR012338">
    <property type="entry name" value="Beta-lactam/transpept-like"/>
</dbReference>
<dbReference type="PANTHER" id="PTHR46825:SF9">
    <property type="entry name" value="BETA-LACTAMASE-RELATED DOMAIN-CONTAINING PROTEIN"/>
    <property type="match status" value="1"/>
</dbReference>
<dbReference type="RefSeq" id="WP_132487783.1">
    <property type="nucleotide sequence ID" value="NZ_SMKW01000028.1"/>
</dbReference>
<dbReference type="Gene3D" id="3.40.710.10">
    <property type="entry name" value="DD-peptidase/beta-lactamase superfamily"/>
    <property type="match status" value="1"/>
</dbReference>
<dbReference type="AlphaFoldDB" id="A0A4R4YTX7"/>
<dbReference type="InterPro" id="IPR001466">
    <property type="entry name" value="Beta-lactam-related"/>
</dbReference>
<dbReference type="SUPFAM" id="SSF56601">
    <property type="entry name" value="beta-lactamase/transpeptidase-like"/>
    <property type="match status" value="1"/>
</dbReference>
<organism evidence="2 3">
    <name type="scientific">Saccharopolyspora elongata</name>
    <dbReference type="NCBI Taxonomy" id="2530387"/>
    <lineage>
        <taxon>Bacteria</taxon>
        <taxon>Bacillati</taxon>
        <taxon>Actinomycetota</taxon>
        <taxon>Actinomycetes</taxon>
        <taxon>Pseudonocardiales</taxon>
        <taxon>Pseudonocardiaceae</taxon>
        <taxon>Saccharopolyspora</taxon>
    </lineage>
</organism>
<evidence type="ECO:0000313" key="3">
    <source>
        <dbReference type="Proteomes" id="UP000294947"/>
    </source>
</evidence>
<keyword evidence="2" id="KW-0378">Hydrolase</keyword>
<reference evidence="2 3" key="1">
    <citation type="submission" date="2019-03" db="EMBL/GenBank/DDBJ databases">
        <title>Draft genome sequences of novel Actinobacteria.</title>
        <authorList>
            <person name="Sahin N."/>
            <person name="Ay H."/>
            <person name="Saygin H."/>
        </authorList>
    </citation>
    <scope>NUCLEOTIDE SEQUENCE [LARGE SCALE GENOMIC DNA]</scope>
    <source>
        <strain evidence="2 3">7K502</strain>
    </source>
</reference>
<dbReference type="Pfam" id="PF00144">
    <property type="entry name" value="Beta-lactamase"/>
    <property type="match status" value="1"/>
</dbReference>
<accession>A0A4R4YTX7</accession>
<dbReference type="InterPro" id="IPR050491">
    <property type="entry name" value="AmpC-like"/>
</dbReference>
<protein>
    <submittedName>
        <fullName evidence="2">Class A beta-lactamase-related serine hydrolase</fullName>
    </submittedName>
</protein>
<dbReference type="GO" id="GO:0016787">
    <property type="term" value="F:hydrolase activity"/>
    <property type="evidence" value="ECO:0007669"/>
    <property type="project" value="UniProtKB-KW"/>
</dbReference>
<sequence>MTDIAGLLTGMIPPLMRRWAVPGVGVGVLTPDGSHRLGFGVTNVDHPLPVDEHTLFQIGSVSKTFVGTMLAAQADAGRLGLDDLVADHLPGAGLDRRITIRHLLTHSSGLFGDHLIINGPRLLADGADDSIATGVAHIAGLPLVFAPGTNYSYSNAGLIVAGRLLEVFTGRRYAELVRTEVLEPAGMRHTCTTADEAITHRVAAPHRSDAGPEVARTAGWQRGWQLPGWDVPGGGLVSSASDMLDYARYHLAGKTPAEPFVPQRERSGASERIGLIWRLDDVDGVRLAYHGGLTIGYCTQLCLVPEQGIGFVLLTNGTSGEQVNQEVRAALLRELVGITSEAPPAEPGDAPADAAGLAGSFDASFYRLELSPRPEGRAAVRIHRPTPRPGNYYLEPPSIEQVAWCGRDRLVITEPASERGTTIDVCRDDSGAISGLRLRDRLAPRVDG</sequence>
<evidence type="ECO:0000313" key="2">
    <source>
        <dbReference type="EMBL" id="TDD48808.1"/>
    </source>
</evidence>
<dbReference type="EMBL" id="SMKW01000028">
    <property type="protein sequence ID" value="TDD48808.1"/>
    <property type="molecule type" value="Genomic_DNA"/>
</dbReference>
<feature type="domain" description="Beta-lactamase-related" evidence="1">
    <location>
        <begin position="13"/>
        <end position="328"/>
    </location>
</feature>
<name>A0A4R4YTX7_9PSEU</name>
<dbReference type="Proteomes" id="UP000294947">
    <property type="component" value="Unassembled WGS sequence"/>
</dbReference>
<comment type="caution">
    <text evidence="2">The sequence shown here is derived from an EMBL/GenBank/DDBJ whole genome shotgun (WGS) entry which is preliminary data.</text>
</comment>